<sequence>MTGRVTGNTPQPGETPEGNPWARTDPPPSWWQGDTDRDPTSRDWADRAAERARAAGSADTAEQQNPEQPKTPGHDERLTTAGEMMIIEPGRLGSPDRPDDEPEADELDADELDADELETGEAEADDRAYGTSGPAPVVLEIRIPPRPGDRDRPIVVDHRLPPLPEGGVSPATADRLERMENSPFWKADEARITAEARRDRHLARRPRQPITNPVASMLALVGLSLVASFFAWVSAEPFWLATGHGDPGYATTTRCHGDGLTQRCTGRFAAADGRFTVGRVTLLGITGSGREPGTISGARMVNASSTQAYAAPSGLLPHLRWVLGFLLVLVCGYGIAGATGARQLESRRARRAALLGSVAGPVLLLLGFLIAAY</sequence>
<feature type="compositionally biased region" description="Acidic residues" evidence="1">
    <location>
        <begin position="98"/>
        <end position="113"/>
    </location>
</feature>
<feature type="transmembrane region" description="Helical" evidence="2">
    <location>
        <begin position="353"/>
        <end position="372"/>
    </location>
</feature>
<feature type="region of interest" description="Disordered" evidence="1">
    <location>
        <begin position="1"/>
        <end position="113"/>
    </location>
</feature>
<feature type="region of interest" description="Disordered" evidence="1">
    <location>
        <begin position="139"/>
        <end position="171"/>
    </location>
</feature>
<protein>
    <submittedName>
        <fullName evidence="3">Uncharacterized protein</fullName>
    </submittedName>
</protein>
<keyword evidence="2" id="KW-1133">Transmembrane helix</keyword>
<feature type="transmembrane region" description="Helical" evidence="2">
    <location>
        <begin position="321"/>
        <end position="341"/>
    </location>
</feature>
<keyword evidence="2" id="KW-0812">Transmembrane</keyword>
<evidence type="ECO:0000256" key="2">
    <source>
        <dbReference type="SAM" id="Phobius"/>
    </source>
</evidence>
<feature type="compositionally biased region" description="Polar residues" evidence="1">
    <location>
        <begin position="1"/>
        <end position="12"/>
    </location>
</feature>
<feature type="compositionally biased region" description="Basic and acidic residues" evidence="1">
    <location>
        <begin position="147"/>
        <end position="160"/>
    </location>
</feature>
<proteinExistence type="predicted"/>
<gene>
    <name evidence="3" type="ORF">SAMN06264365_101980</name>
</gene>
<name>A0A238VDR1_9ACTN</name>
<accession>A0A238VDR1</accession>
<reference evidence="3 4" key="1">
    <citation type="submission" date="2017-06" db="EMBL/GenBank/DDBJ databases">
        <authorList>
            <person name="Kim H.J."/>
            <person name="Triplett B.A."/>
        </authorList>
    </citation>
    <scope>NUCLEOTIDE SEQUENCE [LARGE SCALE GENOMIC DNA]</scope>
    <source>
        <strain evidence="3 4">DSM 43151</strain>
    </source>
</reference>
<dbReference type="Proteomes" id="UP000198415">
    <property type="component" value="Unassembled WGS sequence"/>
</dbReference>
<feature type="compositionally biased region" description="Basic and acidic residues" evidence="1">
    <location>
        <begin position="34"/>
        <end position="53"/>
    </location>
</feature>
<keyword evidence="4" id="KW-1185">Reference proteome</keyword>
<evidence type="ECO:0000313" key="4">
    <source>
        <dbReference type="Proteomes" id="UP000198415"/>
    </source>
</evidence>
<evidence type="ECO:0000256" key="1">
    <source>
        <dbReference type="SAM" id="MobiDB-lite"/>
    </source>
</evidence>
<dbReference type="AlphaFoldDB" id="A0A238VDR1"/>
<dbReference type="EMBL" id="FZNR01000001">
    <property type="protein sequence ID" value="SNR31669.1"/>
    <property type="molecule type" value="Genomic_DNA"/>
</dbReference>
<organism evidence="3 4">
    <name type="scientific">Actinoplanes regularis</name>
    <dbReference type="NCBI Taxonomy" id="52697"/>
    <lineage>
        <taxon>Bacteria</taxon>
        <taxon>Bacillati</taxon>
        <taxon>Actinomycetota</taxon>
        <taxon>Actinomycetes</taxon>
        <taxon>Micromonosporales</taxon>
        <taxon>Micromonosporaceae</taxon>
        <taxon>Actinoplanes</taxon>
    </lineage>
</organism>
<feature type="transmembrane region" description="Helical" evidence="2">
    <location>
        <begin position="214"/>
        <end position="233"/>
    </location>
</feature>
<keyword evidence="2" id="KW-0472">Membrane</keyword>
<evidence type="ECO:0000313" key="3">
    <source>
        <dbReference type="EMBL" id="SNR31669.1"/>
    </source>
</evidence>